<sequence length="742" mass="82440">MSNRNDEDIRSDDEPKAEAANKKIKQETQADGLPPPVQPRLATEPTPAFSEDPSNLRLPHPPLNPYSTHIAYNPLGPFVPSQFPFIPSHAYHPPHNLPYPVHPPPPPFHLAHQPQYPNPPASMHYYEARMRDHAAAYASAAAGAAWAAAQMAAAAADFAAQGQMPLFRNGEYPPYHPPYQPPPFIPTEHHGPQQSNEQYESSSDPQHRRKRRPRLDDVPGRISTKQHRDRIRRGEDSSSNSSCSTFVRKGKKKDRSDESLLGKTAVAALYEWCSRRNHLPSFVLQQITPTHFDCVVTLEDDVEWGRGQGGNKGAAKKEAARQALQSLCPTVVFDETSGFVIALRNAVEDLAPHLAKQLAIDAADDNISSTTDFSEDENDFWKSGQGATILSNLLFTTIQIDPRIKESAPVFTYQIMPVVQHHPLKRKTTTSDVSRGRFTCIAELKVCHDEGNEDVLQAKGVGTSKREARHMACAALLVKLFPECGGNFAKVKEAAEAARTRYKSIRVNSKGPPFPESIVSGFQRVLDRDNLPQTAAVQVATRRKQLDIRVEKALHSYHDESNTEDEKFLLRRAEPQDLNLIKKLLLSNKDVSTRNLVNLWSSSSIVLLLCKEACFQDPLGCAVLTLGFHFPEGQLLRIQHLSSVSRVTSELIVERLKGFAKSMDCTLVEEEKDKGKLASSVACDDAQSFVQNQLRLRIKTAAPSVSQTLQSVQEEEECSDDSEKRPAAKVVSTNPSKRSRVV</sequence>
<dbReference type="PROSITE" id="PS50137">
    <property type="entry name" value="DS_RBD"/>
    <property type="match status" value="1"/>
</dbReference>
<gene>
    <name evidence="4" type="ORF">FisN_10Hh175</name>
</gene>
<reference evidence="4 5" key="1">
    <citation type="journal article" date="2015" name="Plant Cell">
        <title>Oil accumulation by the oleaginous diatom Fistulifera solaris as revealed by the genome and transcriptome.</title>
        <authorList>
            <person name="Tanaka T."/>
            <person name="Maeda Y."/>
            <person name="Veluchamy A."/>
            <person name="Tanaka M."/>
            <person name="Abida H."/>
            <person name="Marechal E."/>
            <person name="Bowler C."/>
            <person name="Muto M."/>
            <person name="Sunaga Y."/>
            <person name="Tanaka M."/>
            <person name="Yoshino T."/>
            <person name="Taniguchi T."/>
            <person name="Fukuda Y."/>
            <person name="Nemoto M."/>
            <person name="Matsumoto M."/>
            <person name="Wong P.S."/>
            <person name="Aburatani S."/>
            <person name="Fujibuchi W."/>
        </authorList>
    </citation>
    <scope>NUCLEOTIDE SEQUENCE [LARGE SCALE GENOMIC DNA]</scope>
    <source>
        <strain evidence="4 5">JPCC DA0580</strain>
    </source>
</reference>
<evidence type="ECO:0000313" key="4">
    <source>
        <dbReference type="EMBL" id="GAX18618.1"/>
    </source>
</evidence>
<dbReference type="SMART" id="SM00358">
    <property type="entry name" value="DSRM"/>
    <property type="match status" value="2"/>
</dbReference>
<dbReference type="InParanoid" id="A0A1Z5JXR2"/>
<feature type="region of interest" description="Disordered" evidence="2">
    <location>
        <begin position="707"/>
        <end position="742"/>
    </location>
</feature>
<feature type="region of interest" description="Disordered" evidence="2">
    <location>
        <begin position="1"/>
        <end position="62"/>
    </location>
</feature>
<feature type="compositionally biased region" description="Pro residues" evidence="2">
    <location>
        <begin position="174"/>
        <end position="185"/>
    </location>
</feature>
<evidence type="ECO:0000313" key="5">
    <source>
        <dbReference type="Proteomes" id="UP000198406"/>
    </source>
</evidence>
<dbReference type="InterPro" id="IPR014720">
    <property type="entry name" value="dsRBD_dom"/>
</dbReference>
<protein>
    <recommendedName>
        <fullName evidence="3">DRBM domain-containing protein</fullName>
    </recommendedName>
</protein>
<keyword evidence="5" id="KW-1185">Reference proteome</keyword>
<feature type="region of interest" description="Disordered" evidence="2">
    <location>
        <begin position="169"/>
        <end position="258"/>
    </location>
</feature>
<dbReference type="SUPFAM" id="SSF54768">
    <property type="entry name" value="dsRNA-binding domain-like"/>
    <property type="match status" value="1"/>
</dbReference>
<feature type="compositionally biased region" description="Polar residues" evidence="2">
    <location>
        <begin position="192"/>
        <end position="204"/>
    </location>
</feature>
<dbReference type="EMBL" id="BDSP01000131">
    <property type="protein sequence ID" value="GAX18618.1"/>
    <property type="molecule type" value="Genomic_DNA"/>
</dbReference>
<evidence type="ECO:0000256" key="2">
    <source>
        <dbReference type="SAM" id="MobiDB-lite"/>
    </source>
</evidence>
<accession>A0A1Z5JXR2</accession>
<dbReference type="Pfam" id="PF00035">
    <property type="entry name" value="dsrm"/>
    <property type="match status" value="1"/>
</dbReference>
<name>A0A1Z5JXR2_FISSO</name>
<evidence type="ECO:0000259" key="3">
    <source>
        <dbReference type="PROSITE" id="PS50137"/>
    </source>
</evidence>
<proteinExistence type="predicted"/>
<comment type="caution">
    <text evidence="4">The sequence shown here is derived from an EMBL/GenBank/DDBJ whole genome shotgun (WGS) entry which is preliminary data.</text>
</comment>
<feature type="domain" description="DRBM" evidence="3">
    <location>
        <begin position="264"/>
        <end position="329"/>
    </location>
</feature>
<keyword evidence="1" id="KW-0694">RNA-binding</keyword>
<evidence type="ECO:0000256" key="1">
    <source>
        <dbReference type="PROSITE-ProRule" id="PRU00266"/>
    </source>
</evidence>
<organism evidence="4 5">
    <name type="scientific">Fistulifera solaris</name>
    <name type="common">Oleaginous diatom</name>
    <dbReference type="NCBI Taxonomy" id="1519565"/>
    <lineage>
        <taxon>Eukaryota</taxon>
        <taxon>Sar</taxon>
        <taxon>Stramenopiles</taxon>
        <taxon>Ochrophyta</taxon>
        <taxon>Bacillariophyta</taxon>
        <taxon>Bacillariophyceae</taxon>
        <taxon>Bacillariophycidae</taxon>
        <taxon>Naviculales</taxon>
        <taxon>Naviculaceae</taxon>
        <taxon>Fistulifera</taxon>
    </lineage>
</organism>
<dbReference type="GO" id="GO:0003723">
    <property type="term" value="F:RNA binding"/>
    <property type="evidence" value="ECO:0007669"/>
    <property type="project" value="UniProtKB-UniRule"/>
</dbReference>
<dbReference type="AlphaFoldDB" id="A0A1Z5JXR2"/>
<dbReference type="OrthoDB" id="112668at2759"/>
<feature type="compositionally biased region" description="Basic and acidic residues" evidence="2">
    <location>
        <begin position="1"/>
        <end position="28"/>
    </location>
</feature>
<dbReference type="Proteomes" id="UP000198406">
    <property type="component" value="Unassembled WGS sequence"/>
</dbReference>
<dbReference type="Gene3D" id="3.30.160.20">
    <property type="match status" value="1"/>
</dbReference>